<dbReference type="EMBL" id="CAMGYJ010000007">
    <property type="protein sequence ID" value="CAI0446764.1"/>
    <property type="molecule type" value="Genomic_DNA"/>
</dbReference>
<proteinExistence type="predicted"/>
<feature type="compositionally biased region" description="Low complexity" evidence="1">
    <location>
        <begin position="34"/>
        <end position="47"/>
    </location>
</feature>
<keyword evidence="3" id="KW-1185">Reference proteome</keyword>
<evidence type="ECO:0000313" key="3">
    <source>
        <dbReference type="Proteomes" id="UP001154282"/>
    </source>
</evidence>
<feature type="region of interest" description="Disordered" evidence="1">
    <location>
        <begin position="1"/>
        <end position="69"/>
    </location>
</feature>
<feature type="compositionally biased region" description="Pro residues" evidence="1">
    <location>
        <begin position="48"/>
        <end position="62"/>
    </location>
</feature>
<dbReference type="Proteomes" id="UP001154282">
    <property type="component" value="Unassembled WGS sequence"/>
</dbReference>
<name>A0AAV0ML68_9ROSI</name>
<protein>
    <submittedName>
        <fullName evidence="2">Uncharacterized protein</fullName>
    </submittedName>
</protein>
<evidence type="ECO:0000313" key="2">
    <source>
        <dbReference type="EMBL" id="CAI0446764.1"/>
    </source>
</evidence>
<evidence type="ECO:0000256" key="1">
    <source>
        <dbReference type="SAM" id="MobiDB-lite"/>
    </source>
</evidence>
<feature type="compositionally biased region" description="Basic residues" evidence="1">
    <location>
        <begin position="18"/>
        <end position="33"/>
    </location>
</feature>
<reference evidence="2" key="1">
    <citation type="submission" date="2022-08" db="EMBL/GenBank/DDBJ databases">
        <authorList>
            <person name="Gutierrez-Valencia J."/>
        </authorList>
    </citation>
    <scope>NUCLEOTIDE SEQUENCE</scope>
</reference>
<comment type="caution">
    <text evidence="2">The sequence shown here is derived from an EMBL/GenBank/DDBJ whole genome shotgun (WGS) entry which is preliminary data.</text>
</comment>
<accession>A0AAV0ML68</accession>
<sequence length="69" mass="7539">MGGGDPRPQKSGPGLAGHLRHRRGGRASLRRGRPPLQRQQGQAQLPRARPPQPFPLRLPHQPPTAATFL</sequence>
<organism evidence="2 3">
    <name type="scientific">Linum tenue</name>
    <dbReference type="NCBI Taxonomy" id="586396"/>
    <lineage>
        <taxon>Eukaryota</taxon>
        <taxon>Viridiplantae</taxon>
        <taxon>Streptophyta</taxon>
        <taxon>Embryophyta</taxon>
        <taxon>Tracheophyta</taxon>
        <taxon>Spermatophyta</taxon>
        <taxon>Magnoliopsida</taxon>
        <taxon>eudicotyledons</taxon>
        <taxon>Gunneridae</taxon>
        <taxon>Pentapetalae</taxon>
        <taxon>rosids</taxon>
        <taxon>fabids</taxon>
        <taxon>Malpighiales</taxon>
        <taxon>Linaceae</taxon>
        <taxon>Linum</taxon>
    </lineage>
</organism>
<dbReference type="AlphaFoldDB" id="A0AAV0ML68"/>
<gene>
    <name evidence="2" type="ORF">LITE_LOCUS29141</name>
</gene>